<protein>
    <submittedName>
        <fullName evidence="12">Biopolymer transport protein ExbD/TolR</fullName>
    </submittedName>
</protein>
<dbReference type="InterPro" id="IPR003400">
    <property type="entry name" value="ExbD"/>
</dbReference>
<keyword evidence="8 11" id="KW-0472">Membrane</keyword>
<proteinExistence type="inferred from homology"/>
<dbReference type="PANTHER" id="PTHR30558:SF7">
    <property type="entry name" value="TOL-PAL SYSTEM PROTEIN TOLR"/>
    <property type="match status" value="1"/>
</dbReference>
<evidence type="ECO:0000256" key="6">
    <source>
        <dbReference type="ARBA" id="ARBA00022692"/>
    </source>
</evidence>
<comment type="similarity">
    <text evidence="2 10">Belongs to the ExbD/TolR family.</text>
</comment>
<keyword evidence="4" id="KW-0997">Cell inner membrane</keyword>
<keyword evidence="7 11" id="KW-1133">Transmembrane helix</keyword>
<dbReference type="Pfam" id="PF02472">
    <property type="entry name" value="ExbD"/>
    <property type="match status" value="1"/>
</dbReference>
<dbReference type="AlphaFoldDB" id="A0A157ZCX3"/>
<dbReference type="GO" id="GO:0005886">
    <property type="term" value="C:plasma membrane"/>
    <property type="evidence" value="ECO:0007669"/>
    <property type="project" value="UniProtKB-SubCell"/>
</dbReference>
<reference evidence="12" key="1">
    <citation type="submission" date="2016-01" db="EMBL/GenBank/DDBJ databases">
        <authorList>
            <person name="Peeters C."/>
        </authorList>
    </citation>
    <scope>NUCLEOTIDE SEQUENCE [LARGE SCALE GENOMIC DNA]</scope>
    <source>
        <strain evidence="12">LMG 29318</strain>
    </source>
</reference>
<keyword evidence="10" id="KW-0653">Protein transport</keyword>
<dbReference type="NCBIfam" id="TIGR02801">
    <property type="entry name" value="tolR"/>
    <property type="match status" value="1"/>
</dbReference>
<accession>A0A157ZCX3</accession>
<organism evidence="12 13">
    <name type="scientific">Caballeronia catudaia</name>
    <dbReference type="NCBI Taxonomy" id="1777136"/>
    <lineage>
        <taxon>Bacteria</taxon>
        <taxon>Pseudomonadati</taxon>
        <taxon>Pseudomonadota</taxon>
        <taxon>Betaproteobacteria</taxon>
        <taxon>Burkholderiales</taxon>
        <taxon>Burkholderiaceae</taxon>
        <taxon>Caballeronia</taxon>
    </lineage>
</organism>
<dbReference type="GO" id="GO:0022857">
    <property type="term" value="F:transmembrane transporter activity"/>
    <property type="evidence" value="ECO:0007669"/>
    <property type="project" value="InterPro"/>
</dbReference>
<dbReference type="RefSeq" id="WP_061122556.1">
    <property type="nucleotide sequence ID" value="NZ_FCOF02000002.1"/>
</dbReference>
<dbReference type="Proteomes" id="UP000054870">
    <property type="component" value="Unassembled WGS sequence"/>
</dbReference>
<keyword evidence="3" id="KW-1003">Cell membrane</keyword>
<sequence>MAGPIRSSMRGSSRRAMSDINVVPYIDVMLVLLVIFMVTAPLVSPSIINLPTVGNAQPQEQQPPLVINIKADGSMNVRYKEEGGATQEQKMTMKDLNSFVLNRQESHPDQPVVIAADKTVKYEVVMNVMSDMKARGVKRVGLLVKSQ</sequence>
<comment type="caution">
    <text evidence="12">The sequence shown here is derived from an EMBL/GenBank/DDBJ whole genome shotgun (WGS) entry which is preliminary data.</text>
</comment>
<keyword evidence="10" id="KW-0813">Transport</keyword>
<evidence type="ECO:0000256" key="10">
    <source>
        <dbReference type="RuleBase" id="RU003879"/>
    </source>
</evidence>
<evidence type="ECO:0000256" key="5">
    <source>
        <dbReference type="ARBA" id="ARBA00022618"/>
    </source>
</evidence>
<keyword evidence="9" id="KW-0131">Cell cycle</keyword>
<evidence type="ECO:0000256" key="8">
    <source>
        <dbReference type="ARBA" id="ARBA00023136"/>
    </source>
</evidence>
<feature type="transmembrane region" description="Helical" evidence="11">
    <location>
        <begin position="21"/>
        <end position="43"/>
    </location>
</feature>
<evidence type="ECO:0000313" key="13">
    <source>
        <dbReference type="Proteomes" id="UP000054870"/>
    </source>
</evidence>
<evidence type="ECO:0000256" key="2">
    <source>
        <dbReference type="ARBA" id="ARBA00005811"/>
    </source>
</evidence>
<evidence type="ECO:0000256" key="9">
    <source>
        <dbReference type="ARBA" id="ARBA00023306"/>
    </source>
</evidence>
<dbReference type="EMBL" id="FCOF02000002">
    <property type="protein sequence ID" value="SAK43422.1"/>
    <property type="molecule type" value="Genomic_DNA"/>
</dbReference>
<dbReference type="OrthoDB" id="9798629at2"/>
<name>A0A157ZCX3_9BURK</name>
<dbReference type="GO" id="GO:0051301">
    <property type="term" value="P:cell division"/>
    <property type="evidence" value="ECO:0007669"/>
    <property type="project" value="UniProtKB-KW"/>
</dbReference>
<evidence type="ECO:0000313" key="12">
    <source>
        <dbReference type="EMBL" id="SAK43422.1"/>
    </source>
</evidence>
<keyword evidence="5" id="KW-0132">Cell division</keyword>
<keyword evidence="6 10" id="KW-0812">Transmembrane</keyword>
<dbReference type="InterPro" id="IPR014168">
    <property type="entry name" value="Tol-Pal_TolR"/>
</dbReference>
<evidence type="ECO:0000256" key="1">
    <source>
        <dbReference type="ARBA" id="ARBA00004162"/>
    </source>
</evidence>
<evidence type="ECO:0000256" key="3">
    <source>
        <dbReference type="ARBA" id="ARBA00022475"/>
    </source>
</evidence>
<dbReference type="Gene3D" id="3.30.420.270">
    <property type="match status" value="1"/>
</dbReference>
<evidence type="ECO:0000256" key="4">
    <source>
        <dbReference type="ARBA" id="ARBA00022519"/>
    </source>
</evidence>
<comment type="subcellular location">
    <subcellularLocation>
        <location evidence="1">Cell membrane</location>
        <topology evidence="1">Single-pass membrane protein</topology>
    </subcellularLocation>
    <subcellularLocation>
        <location evidence="10">Cell membrane</location>
        <topology evidence="10">Single-pass type II membrane protein</topology>
    </subcellularLocation>
</comment>
<evidence type="ECO:0000256" key="7">
    <source>
        <dbReference type="ARBA" id="ARBA00022989"/>
    </source>
</evidence>
<gene>
    <name evidence="12" type="ORF">AWB75_00552</name>
</gene>
<dbReference type="GO" id="GO:0015031">
    <property type="term" value="P:protein transport"/>
    <property type="evidence" value="ECO:0007669"/>
    <property type="project" value="UniProtKB-KW"/>
</dbReference>
<evidence type="ECO:0000256" key="11">
    <source>
        <dbReference type="SAM" id="Phobius"/>
    </source>
</evidence>
<keyword evidence="13" id="KW-1185">Reference proteome</keyword>
<dbReference type="PANTHER" id="PTHR30558">
    <property type="entry name" value="EXBD MEMBRANE COMPONENT OF PMF-DRIVEN MACROMOLECULE IMPORT SYSTEM"/>
    <property type="match status" value="1"/>
</dbReference>